<dbReference type="AlphaFoldDB" id="A0A401YZY9"/>
<keyword evidence="5" id="KW-0676">Redox-active center</keyword>
<evidence type="ECO:0000256" key="2">
    <source>
        <dbReference type="ARBA" id="ARBA00022729"/>
    </source>
</evidence>
<dbReference type="Pfam" id="PF13462">
    <property type="entry name" value="Thioredoxin_4"/>
    <property type="match status" value="1"/>
</dbReference>
<dbReference type="PANTHER" id="PTHR13887:SF14">
    <property type="entry name" value="DISULFIDE BOND FORMATION PROTEIN D"/>
    <property type="match status" value="1"/>
</dbReference>
<keyword evidence="4" id="KW-1015">Disulfide bond</keyword>
<reference evidence="7 8" key="1">
    <citation type="submission" date="2018-12" db="EMBL/GenBank/DDBJ databases">
        <title>Draft genome sequence of Embleya hyalina NBRC 13850T.</title>
        <authorList>
            <person name="Komaki H."/>
            <person name="Hosoyama A."/>
            <person name="Kimura A."/>
            <person name="Ichikawa N."/>
            <person name="Tamura T."/>
        </authorList>
    </citation>
    <scope>NUCLEOTIDE SEQUENCE [LARGE SCALE GENOMIC DNA]</scope>
    <source>
        <strain evidence="7 8">NBRC 13850</strain>
    </source>
</reference>
<keyword evidence="3" id="KW-0560">Oxidoreductase</keyword>
<name>A0A401YZY9_9ACTN</name>
<comment type="similarity">
    <text evidence="1">Belongs to the thioredoxin family. DsbA subfamily.</text>
</comment>
<keyword evidence="2" id="KW-0732">Signal</keyword>
<dbReference type="Gene3D" id="3.40.30.10">
    <property type="entry name" value="Glutaredoxin"/>
    <property type="match status" value="1"/>
</dbReference>
<dbReference type="RefSeq" id="WP_126641933.1">
    <property type="nucleotide sequence ID" value="NZ_BIFH01000037.1"/>
</dbReference>
<keyword evidence="8" id="KW-1185">Reference proteome</keyword>
<evidence type="ECO:0000256" key="3">
    <source>
        <dbReference type="ARBA" id="ARBA00023002"/>
    </source>
</evidence>
<organism evidence="7 8">
    <name type="scientific">Embleya hyalina</name>
    <dbReference type="NCBI Taxonomy" id="516124"/>
    <lineage>
        <taxon>Bacteria</taxon>
        <taxon>Bacillati</taxon>
        <taxon>Actinomycetota</taxon>
        <taxon>Actinomycetes</taxon>
        <taxon>Kitasatosporales</taxon>
        <taxon>Streptomycetaceae</taxon>
        <taxon>Embleya</taxon>
    </lineage>
</organism>
<evidence type="ECO:0000313" key="8">
    <source>
        <dbReference type="Proteomes" id="UP000286931"/>
    </source>
</evidence>
<dbReference type="SUPFAM" id="SSF52833">
    <property type="entry name" value="Thioredoxin-like"/>
    <property type="match status" value="1"/>
</dbReference>
<dbReference type="GO" id="GO:0016491">
    <property type="term" value="F:oxidoreductase activity"/>
    <property type="evidence" value="ECO:0007669"/>
    <property type="project" value="UniProtKB-KW"/>
</dbReference>
<dbReference type="InterPro" id="IPR036249">
    <property type="entry name" value="Thioredoxin-like_sf"/>
</dbReference>
<sequence>MSFRTAPGAHGTALVYGPEDLARCLDLYADPRCPFCRRMEVGLGPVFRRLADEGRFVLRYHFATFLDGRLGGEGSHRAVNALRGAADVGQGAFLDYLRVLYARQPDESTDSFADPDFLLDAAGEVPALRGADFDHVVRRFTHRAWVDRVQADFADSGVTGTPTVLRDGTPLTVLDAAGKALRPKVFLAQLH</sequence>
<protein>
    <submittedName>
        <fullName evidence="7">DSBA oxidoreductase</fullName>
    </submittedName>
</protein>
<dbReference type="OrthoDB" id="4135024at2"/>
<dbReference type="EMBL" id="BIFH01000037">
    <property type="protein sequence ID" value="GCE00200.1"/>
    <property type="molecule type" value="Genomic_DNA"/>
</dbReference>
<evidence type="ECO:0000256" key="4">
    <source>
        <dbReference type="ARBA" id="ARBA00023157"/>
    </source>
</evidence>
<accession>A0A401YZY9</accession>
<evidence type="ECO:0000259" key="6">
    <source>
        <dbReference type="Pfam" id="PF13462"/>
    </source>
</evidence>
<proteinExistence type="inferred from homology"/>
<comment type="caution">
    <text evidence="7">The sequence shown here is derived from an EMBL/GenBank/DDBJ whole genome shotgun (WGS) entry which is preliminary data.</text>
</comment>
<gene>
    <name evidence="7" type="ORF">EHYA_07925</name>
</gene>
<dbReference type="InterPro" id="IPR012336">
    <property type="entry name" value="Thioredoxin-like_fold"/>
</dbReference>
<evidence type="ECO:0000313" key="7">
    <source>
        <dbReference type="EMBL" id="GCE00200.1"/>
    </source>
</evidence>
<feature type="domain" description="Thioredoxin-like fold" evidence="6">
    <location>
        <begin position="11"/>
        <end position="169"/>
    </location>
</feature>
<evidence type="ECO:0000256" key="1">
    <source>
        <dbReference type="ARBA" id="ARBA00005791"/>
    </source>
</evidence>
<evidence type="ECO:0000256" key="5">
    <source>
        <dbReference type="ARBA" id="ARBA00023284"/>
    </source>
</evidence>
<dbReference type="PANTHER" id="PTHR13887">
    <property type="entry name" value="GLUTATHIONE S-TRANSFERASE KAPPA"/>
    <property type="match status" value="1"/>
</dbReference>
<dbReference type="Proteomes" id="UP000286931">
    <property type="component" value="Unassembled WGS sequence"/>
</dbReference>